<dbReference type="Proteomes" id="UP001154259">
    <property type="component" value="Unassembled WGS sequence"/>
</dbReference>
<sequence>MNYCFSELSIPYRWTKYKTTTAFILTLLAGGVFFPISGYAQGSQEKQYPPSATAPAPVTTQPLAPQNGALPAVSGTGQILPSATDNGEKGAVSGKPLPYFLSLRADEVNMRAGPGARYPISWTYHRRNMPVKVTREFDIWRLVEDADGQKGWIQQAILSGGRSFIITGEPLSVGQEVADQSKDKDKKKSEHMDSRIVGYIADAQSVQPGKNSIIVRSEPKDSATAIAVLKPGVVGSIKSCPAGSEWCNIAIKGYNGWIPRNSFWGTTPQEVIEGH</sequence>
<protein>
    <submittedName>
        <fullName evidence="4">SH3-like domain (SH3)</fullName>
    </submittedName>
</protein>
<dbReference type="AlphaFoldDB" id="A0A9W4X6N5"/>
<accession>A0A9W4X6N5</accession>
<feature type="transmembrane region" description="Helical" evidence="2">
    <location>
        <begin position="21"/>
        <end position="40"/>
    </location>
</feature>
<dbReference type="Gene3D" id="2.30.30.40">
    <property type="entry name" value="SH3 Domains"/>
    <property type="match status" value="1"/>
</dbReference>
<dbReference type="Proteomes" id="UP001154255">
    <property type="component" value="Unassembled WGS sequence"/>
</dbReference>
<evidence type="ECO:0000313" key="6">
    <source>
        <dbReference type="Proteomes" id="UP001154259"/>
    </source>
</evidence>
<keyword evidence="2" id="KW-0812">Transmembrane</keyword>
<gene>
    <name evidence="3" type="ORF">R53529_LOCUS1157</name>
    <name evidence="4" type="ORF">R53530_LOCUS1277</name>
</gene>
<reference evidence="4" key="1">
    <citation type="submission" date="2022-10" db="EMBL/GenBank/DDBJ databases">
        <authorList>
            <person name="Botero Cardona J."/>
        </authorList>
    </citation>
    <scope>NUCLEOTIDE SEQUENCE</scope>
    <source>
        <strain evidence="4">LMG 31819</strain>
        <strain evidence="3">R-53529</strain>
    </source>
</reference>
<proteinExistence type="predicted"/>
<dbReference type="EMBL" id="CAMXCM010000002">
    <property type="protein sequence ID" value="CAI3941745.1"/>
    <property type="molecule type" value="Genomic_DNA"/>
</dbReference>
<comment type="caution">
    <text evidence="4">The sequence shown here is derived from an EMBL/GenBank/DDBJ whole genome shotgun (WGS) entry which is preliminary data.</text>
</comment>
<evidence type="ECO:0000256" key="2">
    <source>
        <dbReference type="SAM" id="Phobius"/>
    </source>
</evidence>
<keyword evidence="2" id="KW-0472">Membrane</keyword>
<evidence type="ECO:0000256" key="1">
    <source>
        <dbReference type="SAM" id="MobiDB-lite"/>
    </source>
</evidence>
<dbReference type="InterPro" id="IPR010466">
    <property type="entry name" value="DUF1058"/>
</dbReference>
<evidence type="ECO:0000313" key="5">
    <source>
        <dbReference type="Proteomes" id="UP001154255"/>
    </source>
</evidence>
<feature type="compositionally biased region" description="Low complexity" evidence="1">
    <location>
        <begin position="49"/>
        <end position="65"/>
    </location>
</feature>
<keyword evidence="2" id="KW-1133">Transmembrane helix</keyword>
<evidence type="ECO:0000313" key="3">
    <source>
        <dbReference type="EMBL" id="CAI3941744.1"/>
    </source>
</evidence>
<dbReference type="EMBL" id="CAMXCS010000002">
    <property type="protein sequence ID" value="CAI3941744.1"/>
    <property type="molecule type" value="Genomic_DNA"/>
</dbReference>
<name>A0A9W4X6N5_9PROT</name>
<keyword evidence="6" id="KW-1185">Reference proteome</keyword>
<feature type="region of interest" description="Disordered" evidence="1">
    <location>
        <begin position="45"/>
        <end position="67"/>
    </location>
</feature>
<organism evidence="4 5">
    <name type="scientific">Commensalibacter communis</name>
    <dbReference type="NCBI Taxonomy" id="2972786"/>
    <lineage>
        <taxon>Bacteria</taxon>
        <taxon>Pseudomonadati</taxon>
        <taxon>Pseudomonadota</taxon>
        <taxon>Alphaproteobacteria</taxon>
        <taxon>Acetobacterales</taxon>
        <taxon>Acetobacteraceae</taxon>
    </lineage>
</organism>
<evidence type="ECO:0000313" key="4">
    <source>
        <dbReference type="EMBL" id="CAI3941745.1"/>
    </source>
</evidence>
<dbReference type="RefSeq" id="WP_271789596.1">
    <property type="nucleotide sequence ID" value="NZ_CAMXCJ010000003.1"/>
</dbReference>
<dbReference type="Pfam" id="PF06347">
    <property type="entry name" value="SH3_4"/>
    <property type="match status" value="2"/>
</dbReference>